<dbReference type="Proteomes" id="UP000315689">
    <property type="component" value="Unassembled WGS sequence"/>
</dbReference>
<gene>
    <name evidence="1" type="ORF">CEN89_40</name>
</gene>
<organism evidence="1 2">
    <name type="scientific">Candidatus Berkelbacteria bacterium Licking1014_7</name>
    <dbReference type="NCBI Taxonomy" id="2017147"/>
    <lineage>
        <taxon>Bacteria</taxon>
        <taxon>Candidatus Berkelbacteria</taxon>
    </lineage>
</organism>
<dbReference type="AlphaFoldDB" id="A0A554LKW1"/>
<name>A0A554LKW1_9BACT</name>
<reference evidence="1 2" key="1">
    <citation type="submission" date="2017-07" db="EMBL/GenBank/DDBJ databases">
        <title>Mechanisms for carbon and nitrogen cycling indicate functional differentiation within the Candidate Phyla Radiation.</title>
        <authorList>
            <person name="Danczak R.E."/>
            <person name="Johnston M.D."/>
            <person name="Kenah C."/>
            <person name="Slattery M."/>
            <person name="Wrighton K.C."/>
            <person name="Wilkins M.J."/>
        </authorList>
    </citation>
    <scope>NUCLEOTIDE SEQUENCE [LARGE SCALE GENOMIC DNA]</scope>
    <source>
        <strain evidence="1">Licking1014_7</strain>
    </source>
</reference>
<comment type="caution">
    <text evidence="1">The sequence shown here is derived from an EMBL/GenBank/DDBJ whole genome shotgun (WGS) entry which is preliminary data.</text>
</comment>
<dbReference type="EMBL" id="VMGK01000001">
    <property type="protein sequence ID" value="TSC93503.1"/>
    <property type="molecule type" value="Genomic_DNA"/>
</dbReference>
<sequence>MSEEKVRFVPALVEAEITRLGVHDYGYGDVAVIVEGSPDFPDPEVGDQLYLLDGVVIPVKESGMQVGDRAVIGVIPNKNPDAPQRFVGIFLQREELEEPATATPATRRLAIEVEAPTELLRDASRWLADALAEFGEKFPEATANLRILPA</sequence>
<protein>
    <submittedName>
        <fullName evidence="1">Uncharacterized protein</fullName>
    </submittedName>
</protein>
<proteinExistence type="predicted"/>
<accession>A0A554LKW1</accession>
<evidence type="ECO:0000313" key="1">
    <source>
        <dbReference type="EMBL" id="TSC93503.1"/>
    </source>
</evidence>
<evidence type="ECO:0000313" key="2">
    <source>
        <dbReference type="Proteomes" id="UP000315689"/>
    </source>
</evidence>